<evidence type="ECO:0000313" key="5">
    <source>
        <dbReference type="Proteomes" id="UP000830236"/>
    </source>
</evidence>
<dbReference type="InterPro" id="IPR000523">
    <property type="entry name" value="Mg_chelatse_chII-like_cat_dom"/>
</dbReference>
<dbReference type="AlphaFoldDB" id="A0A9E7D663"/>
<dbReference type="Proteomes" id="UP000830236">
    <property type="component" value="Chromosome"/>
</dbReference>
<evidence type="ECO:0000256" key="2">
    <source>
        <dbReference type="SAM" id="MobiDB-lite"/>
    </source>
</evidence>
<evidence type="ECO:0000313" key="4">
    <source>
        <dbReference type="EMBL" id="UQF79098.1"/>
    </source>
</evidence>
<dbReference type="InterPro" id="IPR025158">
    <property type="entry name" value="Mg_chelat-rel_C"/>
</dbReference>
<dbReference type="GO" id="GO:0005524">
    <property type="term" value="F:ATP binding"/>
    <property type="evidence" value="ECO:0007669"/>
    <property type="project" value="InterPro"/>
</dbReference>
<gene>
    <name evidence="4" type="ORF">M3I41_05655</name>
</gene>
<dbReference type="PANTHER" id="PTHR32039">
    <property type="entry name" value="MAGNESIUM-CHELATASE SUBUNIT CHLI"/>
    <property type="match status" value="1"/>
</dbReference>
<dbReference type="InterPro" id="IPR003593">
    <property type="entry name" value="AAA+_ATPase"/>
</dbReference>
<dbReference type="KEGG" id="agh:M3I41_05655"/>
<feature type="compositionally biased region" description="Low complexity" evidence="2">
    <location>
        <begin position="185"/>
        <end position="198"/>
    </location>
</feature>
<dbReference type="NCBIfam" id="TIGR00368">
    <property type="entry name" value="YifB family Mg chelatase-like AAA ATPase"/>
    <property type="match status" value="1"/>
</dbReference>
<feature type="region of interest" description="Disordered" evidence="2">
    <location>
        <begin position="179"/>
        <end position="198"/>
    </location>
</feature>
<dbReference type="InterPro" id="IPR020568">
    <property type="entry name" value="Ribosomal_Su5_D2-typ_SF"/>
</dbReference>
<evidence type="ECO:0000259" key="3">
    <source>
        <dbReference type="SMART" id="SM00382"/>
    </source>
</evidence>
<dbReference type="Pfam" id="PF13335">
    <property type="entry name" value="Mg_chelatase_C"/>
    <property type="match status" value="1"/>
</dbReference>
<dbReference type="InterPro" id="IPR045006">
    <property type="entry name" value="CHLI-like"/>
</dbReference>
<organism evidence="4 5">
    <name type="scientific">Actinomyces graevenitzii</name>
    <dbReference type="NCBI Taxonomy" id="55565"/>
    <lineage>
        <taxon>Bacteria</taxon>
        <taxon>Bacillati</taxon>
        <taxon>Actinomycetota</taxon>
        <taxon>Actinomycetes</taxon>
        <taxon>Actinomycetales</taxon>
        <taxon>Actinomycetaceae</taxon>
        <taxon>Actinomyces</taxon>
    </lineage>
</organism>
<dbReference type="SMART" id="SM00382">
    <property type="entry name" value="AAA"/>
    <property type="match status" value="1"/>
</dbReference>
<accession>A0A9E7D663</accession>
<feature type="domain" description="AAA+ ATPase" evidence="3">
    <location>
        <begin position="221"/>
        <end position="388"/>
    </location>
</feature>
<name>A0A9E7D663_9ACTO</name>
<comment type="similarity">
    <text evidence="1">Belongs to the Mg-chelatase subunits D/I family. ComM subfamily.</text>
</comment>
<dbReference type="InterPro" id="IPR014721">
    <property type="entry name" value="Ribsml_uS5_D2-typ_fold_subgr"/>
</dbReference>
<sequence>MSSATTLAVALNGLAGSIIEVEAHCANGLPAFVLVGLADTAIKEARERVRAAINAVGISWAERRVTVNLSPADIPKTGTGFDLALAVALLSAGGYINPALARGVVHIGELSLDGFLRPVRGVLPAVNAAVAAGYNTVIVPTQCADEARLVPAAQVIGASNLAQVLRYYGNHQVALPRGRKVNQTSPAPSAQSQASQASELDLSQVVGQSEARYALEVAAAGGHHMLMIGPPGAGKTMLAQRLPGILPDLNDADAVTVTSVHSLAGTLEAKKGLLRRPPLRSPHHSATRAAIVGGGSGLARPGDISLAHCGVLLLDEAPEFAPSVLDCLRQPLESGTITIDRARGRATYPAKFQLVLAANPCPCGKASAKGDKCTCSSLRRRNYLQRLSGPLLDRIDIQIEVMALSSSALRGLGQGESSSQVAARVAQARAHARRRLADTPWSLNSQVPGHWLRGPQADLDAQVLGLLELAMRAGLSLRAIDRVLRVAWSIADLQGHERLTKTDVASAISLRSKGICDG</sequence>
<dbReference type="EMBL" id="CP097095">
    <property type="protein sequence ID" value="UQF79098.1"/>
    <property type="molecule type" value="Genomic_DNA"/>
</dbReference>
<dbReference type="PANTHER" id="PTHR32039:SF7">
    <property type="entry name" value="COMPETENCE PROTEIN COMM"/>
    <property type="match status" value="1"/>
</dbReference>
<dbReference type="Pfam" id="PF01078">
    <property type="entry name" value="Mg_chelatase"/>
    <property type="match status" value="1"/>
</dbReference>
<dbReference type="Pfam" id="PF13541">
    <property type="entry name" value="ChlI"/>
    <property type="match status" value="1"/>
</dbReference>
<reference evidence="4" key="1">
    <citation type="submission" date="2022-05" db="EMBL/GenBank/DDBJ databases">
        <title>Using nanopore sequencing to obtain complete genomes from saliva samples.</title>
        <authorList>
            <person name="Baker J.L."/>
        </authorList>
    </citation>
    <scope>NUCLEOTIDE SEQUENCE</scope>
    <source>
        <strain evidence="4">JCVI-JB-Ag32</strain>
    </source>
</reference>
<dbReference type="SUPFAM" id="SSF54211">
    <property type="entry name" value="Ribosomal protein S5 domain 2-like"/>
    <property type="match status" value="1"/>
</dbReference>
<dbReference type="Gene3D" id="3.40.50.300">
    <property type="entry name" value="P-loop containing nucleotide triphosphate hydrolases"/>
    <property type="match status" value="1"/>
</dbReference>
<dbReference type="InterPro" id="IPR004482">
    <property type="entry name" value="Mg_chelat-rel"/>
</dbReference>
<dbReference type="InterPro" id="IPR027417">
    <property type="entry name" value="P-loop_NTPase"/>
</dbReference>
<proteinExistence type="inferred from homology"/>
<protein>
    <submittedName>
        <fullName evidence="4">YifB family Mg chelatase-like AAA ATPase</fullName>
    </submittedName>
</protein>
<evidence type="ECO:0000256" key="1">
    <source>
        <dbReference type="ARBA" id="ARBA00006354"/>
    </source>
</evidence>
<dbReference type="SUPFAM" id="SSF52540">
    <property type="entry name" value="P-loop containing nucleoside triphosphate hydrolases"/>
    <property type="match status" value="1"/>
</dbReference>
<dbReference type="Gene3D" id="3.30.230.10">
    <property type="match status" value="1"/>
</dbReference>